<feature type="non-terminal residue" evidence="1">
    <location>
        <position position="79"/>
    </location>
</feature>
<dbReference type="Proteomes" id="UP001206878">
    <property type="component" value="Unassembled WGS sequence"/>
</dbReference>
<gene>
    <name evidence="1" type="ORF">NVV43_30185</name>
</gene>
<sequence>TSLHGEDGIHLLERLKESSFFFGDSEDGVIHLSIKELGLGHYAMAVEVTDHNEAAEIASLAKSHGGHGFTYFGTWVSEQ</sequence>
<organism evidence="1 2">
    <name type="scientific">Escherichia marmotae</name>
    <dbReference type="NCBI Taxonomy" id="1499973"/>
    <lineage>
        <taxon>Bacteria</taxon>
        <taxon>Pseudomonadati</taxon>
        <taxon>Pseudomonadota</taxon>
        <taxon>Gammaproteobacteria</taxon>
        <taxon>Enterobacterales</taxon>
        <taxon>Enterobacteriaceae</taxon>
        <taxon>Escherichia</taxon>
    </lineage>
</organism>
<evidence type="ECO:0000313" key="2">
    <source>
        <dbReference type="Proteomes" id="UP001206878"/>
    </source>
</evidence>
<proteinExistence type="predicted"/>
<dbReference type="EMBL" id="JANPXH010001620">
    <property type="protein sequence ID" value="MCR6679688.1"/>
    <property type="molecule type" value="Genomic_DNA"/>
</dbReference>
<protein>
    <submittedName>
        <fullName evidence="1">Uncharacterized protein</fullName>
    </submittedName>
</protein>
<feature type="non-terminal residue" evidence="1">
    <location>
        <position position="1"/>
    </location>
</feature>
<comment type="caution">
    <text evidence="1">The sequence shown here is derived from an EMBL/GenBank/DDBJ whole genome shotgun (WGS) entry which is preliminary data.</text>
</comment>
<accession>A0AAW5N4Z7</accession>
<name>A0AAW5N4Z7_9ESCH</name>
<evidence type="ECO:0000313" key="1">
    <source>
        <dbReference type="EMBL" id="MCR6679688.1"/>
    </source>
</evidence>
<dbReference type="AlphaFoldDB" id="A0AAW5N4Z7"/>
<reference evidence="1" key="1">
    <citation type="submission" date="2022-07" db="EMBL/GenBank/DDBJ databases">
        <title>Diversity of ethanolamine utilization by human commensal Escherichia coli.</title>
        <authorList>
            <person name="Jubelin G."/>
        </authorList>
    </citation>
    <scope>NUCLEOTIDE SEQUENCE</scope>
    <source>
        <strain evidence="1">S1</strain>
    </source>
</reference>